<dbReference type="InterPro" id="IPR019587">
    <property type="entry name" value="Polyketide_cyclase/dehydratase"/>
</dbReference>
<evidence type="ECO:0000313" key="2">
    <source>
        <dbReference type="Proteomes" id="UP000481583"/>
    </source>
</evidence>
<protein>
    <submittedName>
        <fullName evidence="1">SRPBCC family protein</fullName>
    </submittedName>
</protein>
<evidence type="ECO:0000313" key="1">
    <source>
        <dbReference type="EMBL" id="NGN63528.1"/>
    </source>
</evidence>
<name>A0A6G4TWN9_9ACTN</name>
<organism evidence="1 2">
    <name type="scientific">Streptomyces coryli</name>
    <dbReference type="NCBI Taxonomy" id="1128680"/>
    <lineage>
        <taxon>Bacteria</taxon>
        <taxon>Bacillati</taxon>
        <taxon>Actinomycetota</taxon>
        <taxon>Actinomycetes</taxon>
        <taxon>Kitasatosporales</taxon>
        <taxon>Streptomycetaceae</taxon>
        <taxon>Streptomyces</taxon>
    </lineage>
</organism>
<sequence length="153" mass="16944">MPPIVNTIEIDRPPEVVFAYVTDPRRFPEWQRDVVSVRMEADAEPAVDVRFTTTRRVGRSERIGTQRITECRPPHAWACRGIDGPVRAHATIDVEPLRDGAASRVTFGLELEGRGPGRALAPGIRRIARKGAPLSHRAAKELLESAPPEPTAR</sequence>
<dbReference type="AlphaFoldDB" id="A0A6G4TWN9"/>
<dbReference type="EMBL" id="JAAKZV010000016">
    <property type="protein sequence ID" value="NGN63528.1"/>
    <property type="molecule type" value="Genomic_DNA"/>
</dbReference>
<dbReference type="Gene3D" id="3.30.530.20">
    <property type="match status" value="1"/>
</dbReference>
<comment type="caution">
    <text evidence="1">The sequence shown here is derived from an EMBL/GenBank/DDBJ whole genome shotgun (WGS) entry which is preliminary data.</text>
</comment>
<dbReference type="SUPFAM" id="SSF55961">
    <property type="entry name" value="Bet v1-like"/>
    <property type="match status" value="1"/>
</dbReference>
<dbReference type="Pfam" id="PF10604">
    <property type="entry name" value="Polyketide_cyc2"/>
    <property type="match status" value="1"/>
</dbReference>
<accession>A0A6G4TWN9</accession>
<dbReference type="InterPro" id="IPR023393">
    <property type="entry name" value="START-like_dom_sf"/>
</dbReference>
<dbReference type="RefSeq" id="WP_165233083.1">
    <property type="nucleotide sequence ID" value="NZ_JAAKZV010000016.1"/>
</dbReference>
<gene>
    <name evidence="1" type="ORF">G5C51_06365</name>
</gene>
<dbReference type="Proteomes" id="UP000481583">
    <property type="component" value="Unassembled WGS sequence"/>
</dbReference>
<proteinExistence type="predicted"/>
<keyword evidence="2" id="KW-1185">Reference proteome</keyword>
<reference evidence="1 2" key="1">
    <citation type="submission" date="2020-02" db="EMBL/GenBank/DDBJ databases">
        <title>Whole-genome analyses of novel actinobacteria.</title>
        <authorList>
            <person name="Sahin N."/>
        </authorList>
    </citation>
    <scope>NUCLEOTIDE SEQUENCE [LARGE SCALE GENOMIC DNA]</scope>
    <source>
        <strain evidence="1 2">A7024</strain>
    </source>
</reference>